<feature type="active site" description="Nucleophile" evidence="4">
    <location>
        <position position="13"/>
    </location>
</feature>
<dbReference type="PANTHER" id="PTHR11717:SF31">
    <property type="entry name" value="LOW MOLECULAR WEIGHT PROTEIN-TYROSINE-PHOSPHATASE ETP-RELATED"/>
    <property type="match status" value="1"/>
</dbReference>
<keyword evidence="2" id="KW-0378">Hydrolase</keyword>
<organism evidence="6 7">
    <name type="scientific">Paenibacillus sabinae T27</name>
    <dbReference type="NCBI Taxonomy" id="1268072"/>
    <lineage>
        <taxon>Bacteria</taxon>
        <taxon>Bacillati</taxon>
        <taxon>Bacillota</taxon>
        <taxon>Bacilli</taxon>
        <taxon>Bacillales</taxon>
        <taxon>Paenibacillaceae</taxon>
        <taxon>Paenibacillus</taxon>
    </lineage>
</organism>
<dbReference type="PANTHER" id="PTHR11717">
    <property type="entry name" value="LOW MOLECULAR WEIGHT PROTEIN TYROSINE PHOSPHATASE"/>
    <property type="match status" value="1"/>
</dbReference>
<dbReference type="InterPro" id="IPR023485">
    <property type="entry name" value="Ptyr_pPase"/>
</dbReference>
<dbReference type="InterPro" id="IPR036196">
    <property type="entry name" value="Ptyr_pPase_sf"/>
</dbReference>
<evidence type="ECO:0000256" key="3">
    <source>
        <dbReference type="ARBA" id="ARBA00022912"/>
    </source>
</evidence>
<feature type="active site" evidence="4">
    <location>
        <position position="19"/>
    </location>
</feature>
<evidence type="ECO:0000313" key="6">
    <source>
        <dbReference type="EMBL" id="AHV99397.1"/>
    </source>
</evidence>
<dbReference type="KEGG" id="psab:PSAB_22550"/>
<name>X4ZQJ5_9BACL</name>
<protein>
    <submittedName>
        <fullName evidence="6">Protein tyrosine phosphatase</fullName>
    </submittedName>
</protein>
<accession>X4ZQJ5</accession>
<gene>
    <name evidence="6" type="ORF">PSAB_22550</name>
</gene>
<evidence type="ECO:0000313" key="7">
    <source>
        <dbReference type="Proteomes" id="UP000019772"/>
    </source>
</evidence>
<keyword evidence="7" id="KW-1185">Reference proteome</keyword>
<dbReference type="AlphaFoldDB" id="X4ZQJ5"/>
<dbReference type="EMBL" id="CP004078">
    <property type="protein sequence ID" value="AHV99397.1"/>
    <property type="molecule type" value="Genomic_DNA"/>
</dbReference>
<evidence type="ECO:0000256" key="4">
    <source>
        <dbReference type="PIRSR" id="PIRSR617867-1"/>
    </source>
</evidence>
<dbReference type="eggNOG" id="COG0394">
    <property type="taxonomic scope" value="Bacteria"/>
</dbReference>
<evidence type="ECO:0000256" key="1">
    <source>
        <dbReference type="ARBA" id="ARBA00011063"/>
    </source>
</evidence>
<comment type="similarity">
    <text evidence="1">Belongs to the low molecular weight phosphotyrosine protein phosphatase family.</text>
</comment>
<keyword evidence="3" id="KW-0904">Protein phosphatase</keyword>
<dbReference type="CDD" id="cd16344">
    <property type="entry name" value="LMWPAP"/>
    <property type="match status" value="1"/>
</dbReference>
<dbReference type="PATRIC" id="fig|1268072.3.peg.4648"/>
<reference evidence="6 7" key="1">
    <citation type="journal article" date="2014" name="PLoS Genet.">
        <title>Comparative Genomic Analysis of N2-Fixing and Non-N2-Fixing Paenibacillus spp.: Organization, Evolution and Expression of the Nitrogen Fixation Genes.</title>
        <authorList>
            <person name="Xie J.B."/>
            <person name="Du Z."/>
            <person name="Bai L."/>
            <person name="Tian C."/>
            <person name="Zhang Y."/>
            <person name="Xie J.Y."/>
            <person name="Wang T."/>
            <person name="Liu X."/>
            <person name="Chen X."/>
            <person name="Cheng Q."/>
            <person name="Chen S."/>
            <person name="Li J."/>
        </authorList>
    </citation>
    <scope>NUCLEOTIDE SEQUENCE [LARGE SCALE GENOMIC DNA]</scope>
    <source>
        <strain evidence="6 7">T27</strain>
    </source>
</reference>
<dbReference type="GO" id="GO:0004725">
    <property type="term" value="F:protein tyrosine phosphatase activity"/>
    <property type="evidence" value="ECO:0007669"/>
    <property type="project" value="InterPro"/>
</dbReference>
<dbReference type="Pfam" id="PF01451">
    <property type="entry name" value="LMWPc"/>
    <property type="match status" value="1"/>
</dbReference>
<evidence type="ECO:0000259" key="5">
    <source>
        <dbReference type="SMART" id="SM00226"/>
    </source>
</evidence>
<dbReference type="HOGENOM" id="CLU_071415_1_2_9"/>
<dbReference type="InterPro" id="IPR050438">
    <property type="entry name" value="LMW_PTPase"/>
</dbReference>
<dbReference type="STRING" id="1268072.PSAB_22550"/>
<dbReference type="PRINTS" id="PR00719">
    <property type="entry name" value="LMWPTPASE"/>
</dbReference>
<feature type="domain" description="Phosphotyrosine protein phosphatase I" evidence="5">
    <location>
        <begin position="7"/>
        <end position="193"/>
    </location>
</feature>
<evidence type="ECO:0000256" key="2">
    <source>
        <dbReference type="ARBA" id="ARBA00022801"/>
    </source>
</evidence>
<dbReference type="SMART" id="SM00226">
    <property type="entry name" value="LMWPc"/>
    <property type="match status" value="1"/>
</dbReference>
<proteinExistence type="inferred from homology"/>
<dbReference type="Gene3D" id="3.40.50.2300">
    <property type="match status" value="1"/>
</dbReference>
<dbReference type="SUPFAM" id="SSF52788">
    <property type="entry name" value="Phosphotyrosine protein phosphatases I"/>
    <property type="match status" value="1"/>
</dbReference>
<sequence length="200" mass="22275">MEVISMLHILFVCTGNTCRSPMAEGLMRKLSAERGINLEVRSAGVSAISGTPMSRHAAAILRDEGVNDLITSSQLSGELLNWADLVLTLTQSHKRHVLHYFPKAVSKTFTLKEYVQDEDAVRRDLEELDSLYAGTELAASLGQEPKAADLQRIIEIRQRIPSADIMDPFGGSREDYEYAAAEIRSSLHKLLDKLETLHRL</sequence>
<dbReference type="InterPro" id="IPR017867">
    <property type="entry name" value="Tyr_phospatase_low_mol_wt"/>
</dbReference>
<dbReference type="Proteomes" id="UP000019772">
    <property type="component" value="Chromosome"/>
</dbReference>